<protein>
    <submittedName>
        <fullName evidence="3">Uncharacterized protein</fullName>
    </submittedName>
</protein>
<reference evidence="3" key="1">
    <citation type="submission" date="2020-11" db="EMBL/GenBank/DDBJ databases">
        <authorList>
            <person name="Tran Van P."/>
        </authorList>
    </citation>
    <scope>NUCLEOTIDE SEQUENCE</scope>
</reference>
<evidence type="ECO:0000256" key="2">
    <source>
        <dbReference type="SAM" id="MobiDB-lite"/>
    </source>
</evidence>
<dbReference type="AlphaFoldDB" id="A0A7R9BIR4"/>
<sequence>MAGYFKALKSAVAGSEEAPYEVIGKHQNFEERSYPAMKWVCTKRKAKSRTEVQKDMFMTLFAYINGKNEPNAKIDMTVPVTVHYAPCDEEKPETAAENGEVEKPASEEKEESKEDSGKAEDKSKKDSGKEGKMNEYTMGFYIPKALQENPPKPTDPEVFIEERPSMSILTREETAGRMKRLCGPDLARRPNVEFGEEKNGAPPVDVKDDSPRTNCDEFLIGAVFV</sequence>
<dbReference type="PANTHER" id="PTHR11220">
    <property type="entry name" value="HEME-BINDING PROTEIN-RELATED"/>
    <property type="match status" value="1"/>
</dbReference>
<dbReference type="SUPFAM" id="SSF55136">
    <property type="entry name" value="Probable bacterial effector-binding domain"/>
    <property type="match status" value="1"/>
</dbReference>
<feature type="compositionally biased region" description="Basic and acidic residues" evidence="2">
    <location>
        <begin position="88"/>
        <end position="133"/>
    </location>
</feature>
<dbReference type="Gene3D" id="3.20.80.10">
    <property type="entry name" value="Regulatory factor, effector binding domain"/>
    <property type="match status" value="1"/>
</dbReference>
<proteinExistence type="inferred from homology"/>
<dbReference type="InterPro" id="IPR011256">
    <property type="entry name" value="Reg_factor_effector_dom_sf"/>
</dbReference>
<gene>
    <name evidence="3" type="ORF">NMOB1V02_LOCUS3891</name>
</gene>
<keyword evidence="4" id="KW-1185">Reference proteome</keyword>
<organism evidence="3">
    <name type="scientific">Notodromas monacha</name>
    <dbReference type="NCBI Taxonomy" id="399045"/>
    <lineage>
        <taxon>Eukaryota</taxon>
        <taxon>Metazoa</taxon>
        <taxon>Ecdysozoa</taxon>
        <taxon>Arthropoda</taxon>
        <taxon>Crustacea</taxon>
        <taxon>Oligostraca</taxon>
        <taxon>Ostracoda</taxon>
        <taxon>Podocopa</taxon>
        <taxon>Podocopida</taxon>
        <taxon>Cypridocopina</taxon>
        <taxon>Cypridoidea</taxon>
        <taxon>Cyprididae</taxon>
        <taxon>Notodromas</taxon>
    </lineage>
</organism>
<name>A0A7R9BIR4_9CRUS</name>
<feature type="compositionally biased region" description="Basic and acidic residues" evidence="2">
    <location>
        <begin position="186"/>
        <end position="212"/>
    </location>
</feature>
<feature type="region of interest" description="Disordered" evidence="2">
    <location>
        <begin position="88"/>
        <end position="212"/>
    </location>
</feature>
<feature type="compositionally biased region" description="Basic and acidic residues" evidence="2">
    <location>
        <begin position="160"/>
        <end position="176"/>
    </location>
</feature>
<dbReference type="Proteomes" id="UP000678499">
    <property type="component" value="Unassembled WGS sequence"/>
</dbReference>
<dbReference type="PANTHER" id="PTHR11220:SF73">
    <property type="entry name" value="HEME-BINDING PROTEIN 2"/>
    <property type="match status" value="1"/>
</dbReference>
<evidence type="ECO:0000313" key="4">
    <source>
        <dbReference type="Proteomes" id="UP000678499"/>
    </source>
</evidence>
<dbReference type="InterPro" id="IPR006917">
    <property type="entry name" value="SOUL_heme-bd"/>
</dbReference>
<accession>A0A7R9BIR4</accession>
<dbReference type="Pfam" id="PF04832">
    <property type="entry name" value="SOUL"/>
    <property type="match status" value="1"/>
</dbReference>
<comment type="similarity">
    <text evidence="1">Belongs to the HEBP family.</text>
</comment>
<evidence type="ECO:0000313" key="3">
    <source>
        <dbReference type="EMBL" id="CAD7276114.1"/>
    </source>
</evidence>
<dbReference type="EMBL" id="OA882591">
    <property type="protein sequence ID" value="CAD7276114.1"/>
    <property type="molecule type" value="Genomic_DNA"/>
</dbReference>
<dbReference type="OrthoDB" id="6424451at2759"/>
<evidence type="ECO:0000256" key="1">
    <source>
        <dbReference type="ARBA" id="ARBA00009817"/>
    </source>
</evidence>
<dbReference type="EMBL" id="CAJPEX010000554">
    <property type="protein sequence ID" value="CAG0916266.1"/>
    <property type="molecule type" value="Genomic_DNA"/>
</dbReference>